<dbReference type="CDD" id="cd05233">
    <property type="entry name" value="SDR_c"/>
    <property type="match status" value="1"/>
</dbReference>
<dbReference type="PRINTS" id="PR00080">
    <property type="entry name" value="SDRFAMILY"/>
</dbReference>
<evidence type="ECO:0000313" key="4">
    <source>
        <dbReference type="Proteomes" id="UP000292958"/>
    </source>
</evidence>
<dbReference type="InterPro" id="IPR036291">
    <property type="entry name" value="NAD(P)-bd_dom_sf"/>
</dbReference>
<dbReference type="SMART" id="SM00822">
    <property type="entry name" value="PKS_KR"/>
    <property type="match status" value="1"/>
</dbReference>
<dbReference type="Proteomes" id="UP000292958">
    <property type="component" value="Unassembled WGS sequence"/>
</dbReference>
<dbReference type="EMBL" id="SHKW01000001">
    <property type="protein sequence ID" value="RZU40411.1"/>
    <property type="molecule type" value="Genomic_DNA"/>
</dbReference>
<dbReference type="Pfam" id="PF13561">
    <property type="entry name" value="adh_short_C2"/>
    <property type="match status" value="1"/>
</dbReference>
<sequence length="245" mass="25751">MTGPEKLQGKVAVITGGTTGIGLATAKLFVKEGAYVFITGRRQKELDDAVKAIGSNVTGVQGDIAKLTDLDRLYEIVAIKGRIDVVLANAGVAEFAPLGKITEEHFDKLFDINVKGTLFTVQKALPLLNHGGSIILNGSVASVKGTAAFGVYGATKAALRSFVRTWTSELKDRHIRSNVISPGPTDTPVIDGQPADAIARIVSTIPMGRMGEPDEIAKAALFLASDDSSFVTGIELFVDGGRGQV</sequence>
<feature type="domain" description="Ketoreductase" evidence="2">
    <location>
        <begin position="10"/>
        <end position="187"/>
    </location>
</feature>
<reference evidence="3 4" key="1">
    <citation type="submission" date="2019-02" db="EMBL/GenBank/DDBJ databases">
        <title>Genomic Encyclopedia of Archaeal and Bacterial Type Strains, Phase II (KMG-II): from individual species to whole genera.</title>
        <authorList>
            <person name="Goeker M."/>
        </authorList>
    </citation>
    <scope>NUCLEOTIDE SEQUENCE [LARGE SCALE GENOMIC DNA]</scope>
    <source>
        <strain evidence="3 4">DSM 18101</strain>
    </source>
</reference>
<protein>
    <submittedName>
        <fullName evidence="3">NAD(P)-dependent dehydrogenase (Short-subunit alcohol dehydrogenase family)</fullName>
    </submittedName>
</protein>
<dbReference type="InterPro" id="IPR002347">
    <property type="entry name" value="SDR_fam"/>
</dbReference>
<evidence type="ECO:0000256" key="1">
    <source>
        <dbReference type="ARBA" id="ARBA00006484"/>
    </source>
</evidence>
<dbReference type="SUPFAM" id="SSF51735">
    <property type="entry name" value="NAD(P)-binding Rossmann-fold domains"/>
    <property type="match status" value="1"/>
</dbReference>
<organism evidence="3 4">
    <name type="scientific">Edaphobacter modestus</name>
    <dbReference type="NCBI Taxonomy" id="388466"/>
    <lineage>
        <taxon>Bacteria</taxon>
        <taxon>Pseudomonadati</taxon>
        <taxon>Acidobacteriota</taxon>
        <taxon>Terriglobia</taxon>
        <taxon>Terriglobales</taxon>
        <taxon>Acidobacteriaceae</taxon>
        <taxon>Edaphobacter</taxon>
    </lineage>
</organism>
<evidence type="ECO:0000259" key="2">
    <source>
        <dbReference type="SMART" id="SM00822"/>
    </source>
</evidence>
<accession>A0A4Q7YTL4</accession>
<dbReference type="PRINTS" id="PR00081">
    <property type="entry name" value="GDHRDH"/>
</dbReference>
<dbReference type="AlphaFoldDB" id="A0A4Q7YTL4"/>
<dbReference type="PANTHER" id="PTHR43943">
    <property type="entry name" value="DEHYDROGENASE/REDUCTASE (SDR FAMILY) MEMBER 4"/>
    <property type="match status" value="1"/>
</dbReference>
<dbReference type="RefSeq" id="WP_130418475.1">
    <property type="nucleotide sequence ID" value="NZ_SHKW01000001.1"/>
</dbReference>
<dbReference type="PANTHER" id="PTHR43943:SF2">
    <property type="entry name" value="DEHYDROGENASE_REDUCTASE 4"/>
    <property type="match status" value="1"/>
</dbReference>
<comment type="caution">
    <text evidence="3">The sequence shown here is derived from an EMBL/GenBank/DDBJ whole genome shotgun (WGS) entry which is preliminary data.</text>
</comment>
<dbReference type="InterPro" id="IPR057326">
    <property type="entry name" value="KR_dom"/>
</dbReference>
<name>A0A4Q7YTL4_9BACT</name>
<proteinExistence type="inferred from homology"/>
<evidence type="ECO:0000313" key="3">
    <source>
        <dbReference type="EMBL" id="RZU40411.1"/>
    </source>
</evidence>
<dbReference type="FunFam" id="3.40.50.720:FF:000084">
    <property type="entry name" value="Short-chain dehydrogenase reductase"/>
    <property type="match status" value="1"/>
</dbReference>
<gene>
    <name evidence="3" type="ORF">BDD14_1867</name>
</gene>
<comment type="similarity">
    <text evidence="1">Belongs to the short-chain dehydrogenases/reductases (SDR) family.</text>
</comment>
<dbReference type="OrthoDB" id="111282at2"/>
<keyword evidence="4" id="KW-1185">Reference proteome</keyword>
<dbReference type="Gene3D" id="3.40.50.720">
    <property type="entry name" value="NAD(P)-binding Rossmann-like Domain"/>
    <property type="match status" value="1"/>
</dbReference>